<dbReference type="InterPro" id="IPR003594">
    <property type="entry name" value="HATPase_dom"/>
</dbReference>
<comment type="caution">
    <text evidence="3">The sequence shown here is derived from an EMBL/GenBank/DDBJ whole genome shotgun (WGS) entry which is preliminary data.</text>
</comment>
<evidence type="ECO:0000256" key="1">
    <source>
        <dbReference type="ARBA" id="ARBA00022527"/>
    </source>
</evidence>
<sequence length="126" mass="13572">MTPEITRDFTRADLPTLRTEVERFGTAQGLVGVALYRFVAAVHELATNAIRHGGGAGHLHLRHSATGLRCRVTDHGPGFPAPGRDLTPPDRHALNGRGLWYVRNVATSLHITSDRSGTSVTVTMPG</sequence>
<evidence type="ECO:0000313" key="3">
    <source>
        <dbReference type="EMBL" id="MBB4743313.1"/>
    </source>
</evidence>
<evidence type="ECO:0000259" key="2">
    <source>
        <dbReference type="Pfam" id="PF13581"/>
    </source>
</evidence>
<dbReference type="Proteomes" id="UP000546162">
    <property type="component" value="Unassembled WGS sequence"/>
</dbReference>
<dbReference type="PANTHER" id="PTHR35526:SF3">
    <property type="entry name" value="ANTI-SIGMA-F FACTOR RSBW"/>
    <property type="match status" value="1"/>
</dbReference>
<dbReference type="InterPro" id="IPR050267">
    <property type="entry name" value="Anti-sigma-factor_SerPK"/>
</dbReference>
<dbReference type="PANTHER" id="PTHR35526">
    <property type="entry name" value="ANTI-SIGMA-F FACTOR RSBW-RELATED"/>
    <property type="match status" value="1"/>
</dbReference>
<feature type="domain" description="Histidine kinase/HSP90-like ATPase" evidence="2">
    <location>
        <begin position="12"/>
        <end position="123"/>
    </location>
</feature>
<keyword evidence="1" id="KW-0808">Transferase</keyword>
<organism evidence="3 4">
    <name type="scientific">Actinoplanes octamycinicus</name>
    <dbReference type="NCBI Taxonomy" id="135948"/>
    <lineage>
        <taxon>Bacteria</taxon>
        <taxon>Bacillati</taxon>
        <taxon>Actinomycetota</taxon>
        <taxon>Actinomycetes</taxon>
        <taxon>Micromonosporales</taxon>
        <taxon>Micromonosporaceae</taxon>
        <taxon>Actinoplanes</taxon>
    </lineage>
</organism>
<dbReference type="RefSeq" id="WP_185043601.1">
    <property type="nucleotide sequence ID" value="NZ_BAABFG010000005.1"/>
</dbReference>
<gene>
    <name evidence="3" type="ORF">BJY16_006772</name>
</gene>
<proteinExistence type="predicted"/>
<accession>A0A7W7MAR2</accession>
<dbReference type="EMBL" id="JACHNB010000001">
    <property type="protein sequence ID" value="MBB4743313.1"/>
    <property type="molecule type" value="Genomic_DNA"/>
</dbReference>
<dbReference type="InterPro" id="IPR036890">
    <property type="entry name" value="HATPase_C_sf"/>
</dbReference>
<dbReference type="Gene3D" id="3.30.565.10">
    <property type="entry name" value="Histidine kinase-like ATPase, C-terminal domain"/>
    <property type="match status" value="1"/>
</dbReference>
<reference evidence="3 4" key="1">
    <citation type="submission" date="2020-08" db="EMBL/GenBank/DDBJ databases">
        <title>Sequencing the genomes of 1000 actinobacteria strains.</title>
        <authorList>
            <person name="Klenk H.-P."/>
        </authorList>
    </citation>
    <scope>NUCLEOTIDE SEQUENCE [LARGE SCALE GENOMIC DNA]</scope>
    <source>
        <strain evidence="3 4">DSM 45809</strain>
    </source>
</reference>
<name>A0A7W7MAR2_9ACTN</name>
<dbReference type="CDD" id="cd16936">
    <property type="entry name" value="HATPase_RsbW-like"/>
    <property type="match status" value="1"/>
</dbReference>
<dbReference type="GO" id="GO:0004674">
    <property type="term" value="F:protein serine/threonine kinase activity"/>
    <property type="evidence" value="ECO:0007669"/>
    <property type="project" value="UniProtKB-KW"/>
</dbReference>
<dbReference type="Pfam" id="PF13581">
    <property type="entry name" value="HATPase_c_2"/>
    <property type="match status" value="1"/>
</dbReference>
<keyword evidence="4" id="KW-1185">Reference proteome</keyword>
<evidence type="ECO:0000313" key="4">
    <source>
        <dbReference type="Proteomes" id="UP000546162"/>
    </source>
</evidence>
<keyword evidence="1" id="KW-0723">Serine/threonine-protein kinase</keyword>
<dbReference type="AlphaFoldDB" id="A0A7W7MAR2"/>
<keyword evidence="1" id="KW-0418">Kinase</keyword>
<dbReference type="SUPFAM" id="SSF55874">
    <property type="entry name" value="ATPase domain of HSP90 chaperone/DNA topoisomerase II/histidine kinase"/>
    <property type="match status" value="1"/>
</dbReference>
<protein>
    <submittedName>
        <fullName evidence="3">Anti-sigma regulatory factor (Ser/Thr protein kinase)</fullName>
    </submittedName>
</protein>